<evidence type="ECO:0000313" key="11">
    <source>
        <dbReference type="EMBL" id="AJQ48870.1"/>
    </source>
</evidence>
<dbReference type="InterPro" id="IPR022461">
    <property type="entry name" value="Arg/Orn_antiprt_ArcD"/>
</dbReference>
<dbReference type="NCBIfam" id="TIGR03810">
    <property type="entry name" value="arg_ornith_anti"/>
    <property type="match status" value="1"/>
</dbReference>
<evidence type="ECO:0000256" key="2">
    <source>
        <dbReference type="ARBA" id="ARBA00008220"/>
    </source>
</evidence>
<accession>A0AAU8S6Q7</accession>
<evidence type="ECO:0000313" key="12">
    <source>
        <dbReference type="Proteomes" id="UP000033260"/>
    </source>
</evidence>
<evidence type="ECO:0000256" key="9">
    <source>
        <dbReference type="NCBIfam" id="TIGR03810"/>
    </source>
</evidence>
<evidence type="ECO:0000256" key="1">
    <source>
        <dbReference type="ARBA" id="ARBA00004651"/>
    </source>
</evidence>
<evidence type="ECO:0000256" key="4">
    <source>
        <dbReference type="ARBA" id="ARBA00022475"/>
    </source>
</evidence>
<dbReference type="PANTHER" id="PTHR42770">
    <property type="entry name" value="AMINO ACID TRANSPORTER-RELATED"/>
    <property type="match status" value="1"/>
</dbReference>
<feature type="transmembrane region" description="Helical" evidence="10">
    <location>
        <begin position="12"/>
        <end position="29"/>
    </location>
</feature>
<feature type="transmembrane region" description="Helical" evidence="10">
    <location>
        <begin position="35"/>
        <end position="60"/>
    </location>
</feature>
<dbReference type="NCBIfam" id="TIGR00905">
    <property type="entry name" value="2A0302"/>
    <property type="match status" value="1"/>
</dbReference>
<proteinExistence type="inferred from homology"/>
<keyword evidence="3" id="KW-0813">Transport</keyword>
<keyword evidence="8 10" id="KW-0472">Membrane</keyword>
<dbReference type="AlphaFoldDB" id="A0AAU8S6Q7"/>
<evidence type="ECO:0000256" key="3">
    <source>
        <dbReference type="ARBA" id="ARBA00022448"/>
    </source>
</evidence>
<keyword evidence="7 10" id="KW-1133">Transmembrane helix</keyword>
<dbReference type="PANTHER" id="PTHR42770:SF4">
    <property type="entry name" value="ARGININE_ORNITHINE ANTIPORTER-RELATED"/>
    <property type="match status" value="1"/>
</dbReference>
<comment type="subcellular location">
    <subcellularLocation>
        <location evidence="1">Cell membrane</location>
        <topology evidence="1">Multi-pass membrane protein</topology>
    </subcellularLocation>
</comment>
<dbReference type="InterPro" id="IPR004754">
    <property type="entry name" value="Amino_acid_antiprt"/>
</dbReference>
<dbReference type="InterPro" id="IPR050367">
    <property type="entry name" value="APC_superfamily"/>
</dbReference>
<keyword evidence="4" id="KW-1003">Cell membrane</keyword>
<dbReference type="Gene3D" id="1.20.1740.10">
    <property type="entry name" value="Amino acid/polyamine transporter I"/>
    <property type="match status" value="1"/>
</dbReference>
<dbReference type="RefSeq" id="WP_019471748.1">
    <property type="nucleotide sequence ID" value="NZ_CP010979.1"/>
</dbReference>
<dbReference type="GO" id="GO:1903826">
    <property type="term" value="P:L-arginine transmembrane transport"/>
    <property type="evidence" value="ECO:0007669"/>
    <property type="project" value="InterPro"/>
</dbReference>
<dbReference type="GO" id="GO:0043858">
    <property type="term" value="F:arginine:ornithine antiporter activity"/>
    <property type="evidence" value="ECO:0007669"/>
    <property type="project" value="UniProtKB-UniRule"/>
</dbReference>
<evidence type="ECO:0000256" key="6">
    <source>
        <dbReference type="ARBA" id="ARBA00022970"/>
    </source>
</evidence>
<dbReference type="GO" id="GO:0005886">
    <property type="term" value="C:plasma membrane"/>
    <property type="evidence" value="ECO:0007669"/>
    <property type="project" value="UniProtKB-SubCell"/>
</dbReference>
<feature type="transmembrane region" description="Helical" evidence="10">
    <location>
        <begin position="449"/>
        <end position="469"/>
    </location>
</feature>
<keyword evidence="5 10" id="KW-0812">Transmembrane</keyword>
<dbReference type="InterPro" id="IPR002293">
    <property type="entry name" value="AA/rel_permease1"/>
</dbReference>
<feature type="transmembrane region" description="Helical" evidence="10">
    <location>
        <begin position="233"/>
        <end position="257"/>
    </location>
</feature>
<dbReference type="GO" id="GO:0006527">
    <property type="term" value="P:L-arginine catabolic process"/>
    <property type="evidence" value="ECO:0007669"/>
    <property type="project" value="UniProtKB-UniRule"/>
</dbReference>
<evidence type="ECO:0000256" key="8">
    <source>
        <dbReference type="ARBA" id="ARBA00023136"/>
    </source>
</evidence>
<evidence type="ECO:0000256" key="7">
    <source>
        <dbReference type="ARBA" id="ARBA00022989"/>
    </source>
</evidence>
<feature type="transmembrane region" description="Helical" evidence="10">
    <location>
        <begin position="357"/>
        <end position="382"/>
    </location>
</feature>
<name>A0AAU8S6Q7_PSEPU</name>
<reference evidence="11 12" key="1">
    <citation type="submission" date="2015-02" db="EMBL/GenBank/DDBJ databases">
        <title>Complete Genome Sequencing of Pseudomonas putida S13.1.2.</title>
        <authorList>
            <person name="Chong T.M."/>
            <person name="Chan K.G."/>
            <person name="Dessaux Y."/>
        </authorList>
    </citation>
    <scope>NUCLEOTIDE SEQUENCE [LARGE SCALE GENOMIC DNA]</scope>
    <source>
        <strain evidence="11 12">S13.1.2</strain>
    </source>
</reference>
<dbReference type="PIRSF" id="PIRSF006060">
    <property type="entry name" value="AA_transporter"/>
    <property type="match status" value="1"/>
</dbReference>
<feature type="transmembrane region" description="Helical" evidence="10">
    <location>
        <begin position="123"/>
        <end position="144"/>
    </location>
</feature>
<dbReference type="Pfam" id="PF13520">
    <property type="entry name" value="AA_permease_2"/>
    <property type="match status" value="1"/>
</dbReference>
<gene>
    <name evidence="11" type="ORF">N805_17335</name>
</gene>
<evidence type="ECO:0000256" key="5">
    <source>
        <dbReference type="ARBA" id="ARBA00022692"/>
    </source>
</evidence>
<feature type="transmembrane region" description="Helical" evidence="10">
    <location>
        <begin position="203"/>
        <end position="221"/>
    </location>
</feature>
<comment type="similarity">
    <text evidence="2">Belongs to the amino acid-polyamine-organocation (APC) superfamily. Basic amino acid/polyamine antiporter (APA) (TC 2.A.3.2) family.</text>
</comment>
<dbReference type="EMBL" id="CP010979">
    <property type="protein sequence ID" value="AJQ48870.1"/>
    <property type="molecule type" value="Genomic_DNA"/>
</dbReference>
<sequence length="475" mass="51029">MSDSSGKLKLGALVALVVGSMIGGGIFSLPQNMAASAGVGAVLIGWGITAVGMLTLAFVFQTLANRKPDLDGGVYAYAKAGFGDYMGFSSAWGYWISAWLGNVGYFVLLFSTLGYFFPIFGEGNTPAAIIGASVLLWAVHFLVLRGIKEAAFINLVTTVAKVVPLVLFALICLFAFRLDIFTADIWALGTPELGSVMNQVRNMMLVTVWVFIGIEGASIFSSRAEKRSDVGKATVIGFVTVLLFLVLVNVLSLGIMTQPELAKLQNPSMAAVLEHVVGHWGAVLISVGLIISLLGALLSWVLLCAEIMFAAAKDHTMPEFLRRENANQVPANALWLTNAMVQIFLVITLFSNSTYLSLIYLATSMILVPYLWSAAYAFLLALRSETYEQALAERKKDLIIGGIALLYALWLLYAGGVKYLLLSALLYAPGAILFAKAKREVGQPVFTNVEKLIFAAVVIGALVAAFGLYDGFLTL</sequence>
<dbReference type="Proteomes" id="UP000033260">
    <property type="component" value="Chromosome"/>
</dbReference>
<feature type="transmembrane region" description="Helical" evidence="10">
    <location>
        <begin position="151"/>
        <end position="176"/>
    </location>
</feature>
<organism evidence="11 12">
    <name type="scientific">Pseudomonas putida S13.1.2</name>
    <dbReference type="NCBI Taxonomy" id="1384061"/>
    <lineage>
        <taxon>Bacteria</taxon>
        <taxon>Pseudomonadati</taxon>
        <taxon>Pseudomonadota</taxon>
        <taxon>Gammaproteobacteria</taxon>
        <taxon>Pseudomonadales</taxon>
        <taxon>Pseudomonadaceae</taxon>
        <taxon>Pseudomonas</taxon>
    </lineage>
</organism>
<feature type="transmembrane region" description="Helical" evidence="10">
    <location>
        <begin position="277"/>
        <end position="310"/>
    </location>
</feature>
<feature type="transmembrane region" description="Helical" evidence="10">
    <location>
        <begin position="331"/>
        <end position="351"/>
    </location>
</feature>
<keyword evidence="6" id="KW-0029">Amino-acid transport</keyword>
<feature type="transmembrane region" description="Helical" evidence="10">
    <location>
        <begin position="92"/>
        <end position="117"/>
    </location>
</feature>
<protein>
    <recommendedName>
        <fullName evidence="9">Arginine-ornithine antiporter</fullName>
    </recommendedName>
</protein>
<evidence type="ECO:0000256" key="10">
    <source>
        <dbReference type="SAM" id="Phobius"/>
    </source>
</evidence>